<evidence type="ECO:0000256" key="2">
    <source>
        <dbReference type="ARBA" id="ARBA00022448"/>
    </source>
</evidence>
<keyword evidence="3" id="KW-1003">Cell membrane</keyword>
<dbReference type="RefSeq" id="WP_245840928.1">
    <property type="nucleotide sequence ID" value="NZ_FZNN01000010.1"/>
</dbReference>
<keyword evidence="4 7" id="KW-0812">Transmembrane</keyword>
<evidence type="ECO:0000259" key="8">
    <source>
        <dbReference type="Pfam" id="PF04290"/>
    </source>
</evidence>
<keyword evidence="10" id="KW-1185">Reference proteome</keyword>
<proteinExistence type="inferred from homology"/>
<dbReference type="InterPro" id="IPR055348">
    <property type="entry name" value="DctQ"/>
</dbReference>
<feature type="transmembrane region" description="Helical" evidence="7">
    <location>
        <begin position="96"/>
        <end position="117"/>
    </location>
</feature>
<evidence type="ECO:0000313" key="10">
    <source>
        <dbReference type="Proteomes" id="UP000198417"/>
    </source>
</evidence>
<feature type="transmembrane region" description="Helical" evidence="7">
    <location>
        <begin position="12"/>
        <end position="37"/>
    </location>
</feature>
<evidence type="ECO:0000256" key="3">
    <source>
        <dbReference type="ARBA" id="ARBA00022475"/>
    </source>
</evidence>
<reference evidence="9 10" key="1">
    <citation type="submission" date="2017-06" db="EMBL/GenBank/DDBJ databases">
        <authorList>
            <person name="Kim H.J."/>
            <person name="Triplett B.A."/>
        </authorList>
    </citation>
    <scope>NUCLEOTIDE SEQUENCE [LARGE SCALE GENOMIC DNA]</scope>
    <source>
        <strain evidence="9 10">DSM 29052</strain>
    </source>
</reference>
<dbReference type="Proteomes" id="UP000198417">
    <property type="component" value="Unassembled WGS sequence"/>
</dbReference>
<gene>
    <name evidence="9" type="ORF">SAMN06265370_110107</name>
</gene>
<comment type="subunit">
    <text evidence="7">The complex comprises the extracytoplasmic solute receptor protein and the two transmembrane proteins.</text>
</comment>
<dbReference type="Pfam" id="PF04290">
    <property type="entry name" value="DctQ"/>
    <property type="match status" value="1"/>
</dbReference>
<protein>
    <recommendedName>
        <fullName evidence="7">TRAP transporter small permease protein</fullName>
    </recommendedName>
</protein>
<evidence type="ECO:0000256" key="1">
    <source>
        <dbReference type="ARBA" id="ARBA00004651"/>
    </source>
</evidence>
<keyword evidence="7" id="KW-0997">Cell inner membrane</keyword>
<dbReference type="EMBL" id="FZNN01000010">
    <property type="protein sequence ID" value="SNR56484.1"/>
    <property type="molecule type" value="Genomic_DNA"/>
</dbReference>
<evidence type="ECO:0000256" key="7">
    <source>
        <dbReference type="RuleBase" id="RU369079"/>
    </source>
</evidence>
<comment type="subcellular location">
    <subcellularLocation>
        <location evidence="7">Cell inner membrane</location>
        <topology evidence="7">Multi-pass membrane protein</topology>
    </subcellularLocation>
    <subcellularLocation>
        <location evidence="1">Cell membrane</location>
        <topology evidence="1">Multi-pass membrane protein</topology>
    </subcellularLocation>
</comment>
<keyword evidence="6 7" id="KW-0472">Membrane</keyword>
<feature type="domain" description="Tripartite ATP-independent periplasmic transporters DctQ component" evidence="8">
    <location>
        <begin position="35"/>
        <end position="160"/>
    </location>
</feature>
<name>A0A238XDS5_9RHOB</name>
<evidence type="ECO:0000313" key="9">
    <source>
        <dbReference type="EMBL" id="SNR56484.1"/>
    </source>
</evidence>
<evidence type="ECO:0000256" key="5">
    <source>
        <dbReference type="ARBA" id="ARBA00022989"/>
    </source>
</evidence>
<comment type="function">
    <text evidence="7">Part of the tripartite ATP-independent periplasmic (TRAP) transport system.</text>
</comment>
<dbReference type="GO" id="GO:0005886">
    <property type="term" value="C:plasma membrane"/>
    <property type="evidence" value="ECO:0007669"/>
    <property type="project" value="UniProtKB-SubCell"/>
</dbReference>
<keyword evidence="5 7" id="KW-1133">Transmembrane helix</keyword>
<organism evidence="9 10">
    <name type="scientific">Puniceibacterium sediminis</name>
    <dbReference type="NCBI Taxonomy" id="1608407"/>
    <lineage>
        <taxon>Bacteria</taxon>
        <taxon>Pseudomonadati</taxon>
        <taxon>Pseudomonadota</taxon>
        <taxon>Alphaproteobacteria</taxon>
        <taxon>Rhodobacterales</taxon>
        <taxon>Paracoccaceae</taxon>
        <taxon>Puniceibacterium</taxon>
    </lineage>
</organism>
<dbReference type="GO" id="GO:0022857">
    <property type="term" value="F:transmembrane transporter activity"/>
    <property type="evidence" value="ECO:0007669"/>
    <property type="project" value="UniProtKB-UniRule"/>
</dbReference>
<accession>A0A238XDS5</accession>
<evidence type="ECO:0000256" key="4">
    <source>
        <dbReference type="ARBA" id="ARBA00022692"/>
    </source>
</evidence>
<keyword evidence="2 7" id="KW-0813">Transport</keyword>
<evidence type="ECO:0000256" key="6">
    <source>
        <dbReference type="ARBA" id="ARBA00023136"/>
    </source>
</evidence>
<comment type="caution">
    <text evidence="7">Lacks conserved residue(s) required for the propagation of feature annotation.</text>
</comment>
<comment type="similarity">
    <text evidence="7">Belongs to the TRAP transporter small permease family.</text>
</comment>
<feature type="transmembrane region" description="Helical" evidence="7">
    <location>
        <begin position="137"/>
        <end position="159"/>
    </location>
</feature>
<sequence length="170" mass="18018">MTDIANKSRTGWTGAAVWLITLWALLGGALLLSVVLMNVASILGAIVGNAVPGDFELTEIGVAVAVFAFLPYTQVTDANVTADIFTSGAGPRMVAFLKLLGALIALGFALLLLWRMYAGMGDQRDYGYTTTILQLPVWLAFIPILISLALLALAAVVSLRDHTDILRGKA</sequence>
<dbReference type="AlphaFoldDB" id="A0A238XDS5"/>